<feature type="compositionally biased region" description="Polar residues" evidence="1">
    <location>
        <begin position="180"/>
        <end position="194"/>
    </location>
</feature>
<dbReference type="InterPro" id="IPR050951">
    <property type="entry name" value="Retrovirus_Pol_polyprotein"/>
</dbReference>
<accession>A0AAD8VTQ9</accession>
<dbReference type="Gene3D" id="3.30.420.10">
    <property type="entry name" value="Ribonuclease H-like superfamily/Ribonuclease H"/>
    <property type="match status" value="1"/>
</dbReference>
<dbReference type="AlphaFoldDB" id="A0AAD8VTQ9"/>
<dbReference type="EMBL" id="JAUUTY010000006">
    <property type="protein sequence ID" value="KAK1616865.1"/>
    <property type="molecule type" value="Genomic_DNA"/>
</dbReference>
<protein>
    <recommendedName>
        <fullName evidence="2">Integrase catalytic domain-containing protein</fullName>
    </recommendedName>
</protein>
<dbReference type="GO" id="GO:0003676">
    <property type="term" value="F:nucleic acid binding"/>
    <property type="evidence" value="ECO:0007669"/>
    <property type="project" value="InterPro"/>
</dbReference>
<evidence type="ECO:0000259" key="2">
    <source>
        <dbReference type="PROSITE" id="PS50994"/>
    </source>
</evidence>
<sequence>MTHLLVRIHKFTKWIKAKPIKKLDGSTTVTFLKDIIVRYGYPHSIITDNGTNFAQGVFSRFCEEKGIQMDLAFVAHPESNRQVEKANGLILAGIRPRLVEPLERAAGCWIQEMPPESFIETACQHLLLLVGFDTLIYRKYYDTPPILVGHQVSSWSKSTSSYQDSTKERAMSAPARAADSFQSSRRSGAFSSHFTKLARSPGSVSIGHNSR</sequence>
<dbReference type="PROSITE" id="PS50994">
    <property type="entry name" value="INTEGRASE"/>
    <property type="match status" value="1"/>
</dbReference>
<proteinExistence type="predicted"/>
<dbReference type="InterPro" id="IPR036397">
    <property type="entry name" value="RNaseH_sf"/>
</dbReference>
<evidence type="ECO:0000313" key="3">
    <source>
        <dbReference type="EMBL" id="KAK1616865.1"/>
    </source>
</evidence>
<feature type="region of interest" description="Disordered" evidence="1">
    <location>
        <begin position="165"/>
        <end position="211"/>
    </location>
</feature>
<comment type="caution">
    <text evidence="3">The sequence shown here is derived from an EMBL/GenBank/DDBJ whole genome shotgun (WGS) entry which is preliminary data.</text>
</comment>
<dbReference type="InterPro" id="IPR012337">
    <property type="entry name" value="RNaseH-like_sf"/>
</dbReference>
<dbReference type="InterPro" id="IPR001584">
    <property type="entry name" value="Integrase_cat-core"/>
</dbReference>
<reference evidence="3" key="1">
    <citation type="submission" date="2023-07" db="EMBL/GenBank/DDBJ databases">
        <title>A chromosome-level genome assembly of Lolium multiflorum.</title>
        <authorList>
            <person name="Chen Y."/>
            <person name="Copetti D."/>
            <person name="Kolliker R."/>
            <person name="Studer B."/>
        </authorList>
    </citation>
    <scope>NUCLEOTIDE SEQUENCE</scope>
    <source>
        <strain evidence="3">02402/16</strain>
        <tissue evidence="3">Leaf</tissue>
    </source>
</reference>
<evidence type="ECO:0000256" key="1">
    <source>
        <dbReference type="SAM" id="MobiDB-lite"/>
    </source>
</evidence>
<gene>
    <name evidence="3" type="ORF">QYE76_022382</name>
</gene>
<evidence type="ECO:0000313" key="4">
    <source>
        <dbReference type="Proteomes" id="UP001231189"/>
    </source>
</evidence>
<feature type="compositionally biased region" description="Polar residues" evidence="1">
    <location>
        <begin position="202"/>
        <end position="211"/>
    </location>
</feature>
<dbReference type="Pfam" id="PF00665">
    <property type="entry name" value="rve"/>
    <property type="match status" value="1"/>
</dbReference>
<dbReference type="PANTHER" id="PTHR37984:SF5">
    <property type="entry name" value="PROTEIN NYNRIN-LIKE"/>
    <property type="match status" value="1"/>
</dbReference>
<dbReference type="PANTHER" id="PTHR37984">
    <property type="entry name" value="PROTEIN CBG26694"/>
    <property type="match status" value="1"/>
</dbReference>
<dbReference type="GO" id="GO:0015074">
    <property type="term" value="P:DNA integration"/>
    <property type="evidence" value="ECO:0007669"/>
    <property type="project" value="InterPro"/>
</dbReference>
<organism evidence="3 4">
    <name type="scientific">Lolium multiflorum</name>
    <name type="common">Italian ryegrass</name>
    <name type="synonym">Lolium perenne subsp. multiflorum</name>
    <dbReference type="NCBI Taxonomy" id="4521"/>
    <lineage>
        <taxon>Eukaryota</taxon>
        <taxon>Viridiplantae</taxon>
        <taxon>Streptophyta</taxon>
        <taxon>Embryophyta</taxon>
        <taxon>Tracheophyta</taxon>
        <taxon>Spermatophyta</taxon>
        <taxon>Magnoliopsida</taxon>
        <taxon>Liliopsida</taxon>
        <taxon>Poales</taxon>
        <taxon>Poaceae</taxon>
        <taxon>BOP clade</taxon>
        <taxon>Pooideae</taxon>
        <taxon>Poodae</taxon>
        <taxon>Poeae</taxon>
        <taxon>Poeae Chloroplast Group 2 (Poeae type)</taxon>
        <taxon>Loliodinae</taxon>
        <taxon>Loliinae</taxon>
        <taxon>Lolium</taxon>
    </lineage>
</organism>
<dbReference type="SUPFAM" id="SSF53098">
    <property type="entry name" value="Ribonuclease H-like"/>
    <property type="match status" value="1"/>
</dbReference>
<name>A0AAD8VTQ9_LOLMU</name>
<dbReference type="Proteomes" id="UP001231189">
    <property type="component" value="Unassembled WGS sequence"/>
</dbReference>
<keyword evidence="4" id="KW-1185">Reference proteome</keyword>
<feature type="domain" description="Integrase catalytic" evidence="2">
    <location>
        <begin position="1"/>
        <end position="153"/>
    </location>
</feature>